<dbReference type="EMBL" id="CP003236">
    <property type="protein sequence ID" value="AFK52199.1"/>
    <property type="molecule type" value="Genomic_DNA"/>
</dbReference>
<dbReference type="CDD" id="cd07572">
    <property type="entry name" value="nit"/>
    <property type="match status" value="1"/>
</dbReference>
<dbReference type="InterPro" id="IPR036526">
    <property type="entry name" value="C-N_Hydrolase_sf"/>
</dbReference>
<keyword evidence="5" id="KW-1185">Reference proteome</keyword>
<dbReference type="Gene3D" id="3.60.110.10">
    <property type="entry name" value="Carbon-nitrogen hydrolase"/>
    <property type="match status" value="1"/>
</dbReference>
<dbReference type="PROSITE" id="PS01227">
    <property type="entry name" value="UPF0012"/>
    <property type="match status" value="1"/>
</dbReference>
<dbReference type="SUPFAM" id="SSF56317">
    <property type="entry name" value="Carbon-nitrogen hydrolase"/>
    <property type="match status" value="1"/>
</dbReference>
<dbReference type="HOGENOM" id="CLU_030130_1_2_5"/>
<dbReference type="Proteomes" id="UP000005258">
    <property type="component" value="Chromosome"/>
</dbReference>
<dbReference type="RefSeq" id="WP_014743879.1">
    <property type="nucleotide sequence ID" value="NC_017956.1"/>
</dbReference>
<dbReference type="GO" id="GO:0016746">
    <property type="term" value="F:acyltransferase activity"/>
    <property type="evidence" value="ECO:0007669"/>
    <property type="project" value="UniProtKB-KW"/>
</dbReference>
<protein>
    <submittedName>
        <fullName evidence="4">Nitrilase/cyanide hydratase and apolipoprotein N-acyltransferase</fullName>
    </submittedName>
</protein>
<name>I3THG1_TISMK</name>
<keyword evidence="2" id="KW-0378">Hydrolase</keyword>
<evidence type="ECO:0000313" key="4">
    <source>
        <dbReference type="EMBL" id="AFK52199.1"/>
    </source>
</evidence>
<dbReference type="STRING" id="1110502.TMO_0360"/>
<accession>I3THG1</accession>
<proteinExistence type="inferred from homology"/>
<feature type="domain" description="CN hydrolase" evidence="3">
    <location>
        <begin position="3"/>
        <end position="254"/>
    </location>
</feature>
<dbReference type="InterPro" id="IPR001110">
    <property type="entry name" value="UPF0012_CS"/>
</dbReference>
<dbReference type="PROSITE" id="PS50263">
    <property type="entry name" value="CN_HYDROLASE"/>
    <property type="match status" value="1"/>
</dbReference>
<comment type="similarity">
    <text evidence="1">Belongs to the carbon-nitrogen hydrolase superfamily. NIT1/NIT2 family.</text>
</comment>
<dbReference type="GO" id="GO:0016811">
    <property type="term" value="F:hydrolase activity, acting on carbon-nitrogen (but not peptide) bonds, in linear amides"/>
    <property type="evidence" value="ECO:0007669"/>
    <property type="project" value="InterPro"/>
</dbReference>
<gene>
    <name evidence="4" type="ordered locus">TMO_0360</name>
</gene>
<evidence type="ECO:0000313" key="5">
    <source>
        <dbReference type="Proteomes" id="UP000005258"/>
    </source>
</evidence>
<reference evidence="4 5" key="1">
    <citation type="journal article" date="2012" name="J. Am. Chem. Soc.">
        <title>Bacterial biosynthesis and maturation of the didemnin anti-cancer agents.</title>
        <authorList>
            <person name="Xu Y."/>
            <person name="Kersten R.D."/>
            <person name="Nam S.J."/>
            <person name="Lu L."/>
            <person name="Al-Suwailem A.M."/>
            <person name="Zheng H."/>
            <person name="Fenical W."/>
            <person name="Dorrestein P.C."/>
            <person name="Moore B.S."/>
            <person name="Qian P.Y."/>
        </authorList>
    </citation>
    <scope>NUCLEOTIDE SEQUENCE [LARGE SCALE GENOMIC DNA]</scope>
    <source>
        <strain evidence="4 5">KA081020-065</strain>
    </source>
</reference>
<dbReference type="InterPro" id="IPR045254">
    <property type="entry name" value="Nit1/2_C-N_Hydrolase"/>
</dbReference>
<dbReference type="eggNOG" id="COG0388">
    <property type="taxonomic scope" value="Bacteria"/>
</dbReference>
<dbReference type="KEGG" id="tmo:TMO_0360"/>
<evidence type="ECO:0000256" key="2">
    <source>
        <dbReference type="ARBA" id="ARBA00022801"/>
    </source>
</evidence>
<dbReference type="PANTHER" id="PTHR23088">
    <property type="entry name" value="NITRILASE-RELATED"/>
    <property type="match status" value="1"/>
</dbReference>
<dbReference type="AlphaFoldDB" id="I3THG1"/>
<dbReference type="Pfam" id="PF00795">
    <property type="entry name" value="CN_hydrolase"/>
    <property type="match status" value="1"/>
</dbReference>
<sequence>MITRVACIQTTATPDMAAGLDRIAGFVADAAGQGARLVMLPEMSAMLAPGPEQRTAALAEAEHPAVAAFARMAREAGIWLHCGSIAVGAPAAGDERLANRTLVFDQNGVIVARYDKIHLFDVGDLADGQSYRESDRYRPGDQARVIDTPAGRMGLSICYDLRFPHLYQALADAGASVLAIPAAFTVPTGRAHWHALMRARAIETGCWVMAPAQAGEHYPGRRTYGHSLIVSPWGEVVAEADGESEGVILADLDTDAVTAARSKVPSLANRRSFTGP</sequence>
<organism evidence="4 5">
    <name type="scientific">Tistrella mobilis (strain KA081020-065)</name>
    <dbReference type="NCBI Taxonomy" id="1110502"/>
    <lineage>
        <taxon>Bacteria</taxon>
        <taxon>Pseudomonadati</taxon>
        <taxon>Pseudomonadota</taxon>
        <taxon>Alphaproteobacteria</taxon>
        <taxon>Geminicoccales</taxon>
        <taxon>Geminicoccaceae</taxon>
        <taxon>Tistrella</taxon>
    </lineage>
</organism>
<dbReference type="PANTHER" id="PTHR23088:SF27">
    <property type="entry name" value="DEAMINATED GLUTATHIONE AMIDASE"/>
    <property type="match status" value="1"/>
</dbReference>
<dbReference type="InterPro" id="IPR003010">
    <property type="entry name" value="C-N_Hydrolase"/>
</dbReference>
<evidence type="ECO:0000259" key="3">
    <source>
        <dbReference type="PROSITE" id="PS50263"/>
    </source>
</evidence>
<evidence type="ECO:0000256" key="1">
    <source>
        <dbReference type="ARBA" id="ARBA00010613"/>
    </source>
</evidence>